<dbReference type="PANTHER" id="PTHR32343">
    <property type="entry name" value="SERINE/ARGININE-RICH SPLICING FACTOR"/>
    <property type="match status" value="1"/>
</dbReference>
<proteinExistence type="predicted"/>
<dbReference type="STRING" id="2163413.A0A4P6XPU9"/>
<organism evidence="1 2">
    <name type="scientific">Metschnikowia aff. pulcherrima</name>
    <dbReference type="NCBI Taxonomy" id="2163413"/>
    <lineage>
        <taxon>Eukaryota</taxon>
        <taxon>Fungi</taxon>
        <taxon>Dikarya</taxon>
        <taxon>Ascomycota</taxon>
        <taxon>Saccharomycotina</taxon>
        <taxon>Pichiomycetes</taxon>
        <taxon>Metschnikowiaceae</taxon>
        <taxon>Metschnikowia</taxon>
    </lineage>
</organism>
<evidence type="ECO:0008006" key="3">
    <source>
        <dbReference type="Google" id="ProtNLM"/>
    </source>
</evidence>
<dbReference type="InterPro" id="IPR012677">
    <property type="entry name" value="Nucleotide-bd_a/b_plait_sf"/>
</dbReference>
<dbReference type="PANTHER" id="PTHR32343:SF10">
    <property type="entry name" value="RNA-BINDING REGION RNP-1 DOMAIN-CONTAINING PROTEIN"/>
    <property type="match status" value="1"/>
</dbReference>
<dbReference type="InterPro" id="IPR035979">
    <property type="entry name" value="RBD_domain_sf"/>
</dbReference>
<dbReference type="EMBL" id="CP034458">
    <property type="protein sequence ID" value="QBM88705.1"/>
    <property type="molecule type" value="Genomic_DNA"/>
</dbReference>
<evidence type="ECO:0000313" key="1">
    <source>
        <dbReference type="EMBL" id="QBM88705.1"/>
    </source>
</evidence>
<accession>A0A4P6XPU9</accession>
<reference evidence="2" key="1">
    <citation type="submission" date="2019-03" db="EMBL/GenBank/DDBJ databases">
        <title>Snf2 controls pulcherriminic acid biosynthesis and connects pigmentation and antifungal activity of the yeast Metschnikowia pulcherrima.</title>
        <authorList>
            <person name="Gore-Lloyd D."/>
            <person name="Sumann I."/>
            <person name="Brachmann A.O."/>
            <person name="Schneeberger K."/>
            <person name="Ortiz-Merino R.A."/>
            <person name="Moreno-Beltran M."/>
            <person name="Schlaefli M."/>
            <person name="Kirner P."/>
            <person name="Santos Kron A."/>
            <person name="Wolfe K.H."/>
            <person name="Piel J."/>
            <person name="Ahrens C.H."/>
            <person name="Henk D."/>
            <person name="Freimoser F.M."/>
        </authorList>
    </citation>
    <scope>NUCLEOTIDE SEQUENCE [LARGE SCALE GENOMIC DNA]</scope>
    <source>
        <strain evidence="2">APC 1.2</strain>
    </source>
</reference>
<dbReference type="GO" id="GO:0003676">
    <property type="term" value="F:nucleic acid binding"/>
    <property type="evidence" value="ECO:0007669"/>
    <property type="project" value="InterPro"/>
</dbReference>
<name>A0A4P6XPU9_9ASCO</name>
<protein>
    <recommendedName>
        <fullName evidence="3">RRM domain-containing protein</fullName>
    </recommendedName>
</protein>
<evidence type="ECO:0000313" key="2">
    <source>
        <dbReference type="Proteomes" id="UP000292447"/>
    </source>
</evidence>
<gene>
    <name evidence="1" type="ORF">METSCH_C06840</name>
</gene>
<sequence length="275" mass="30146">MSAVTVSNVSPAVDLYKLQEFFSFCGNVRSIDELDTDAKGHKSYQVNFTLAKAVETALLLNEAELENVSVKVTKSTLPTYQEAAKSGEETAHDEKLLKRDDAIITGDDSYDDISQEEKPKLAILAQLLASGYKVSDNLIDKAITIDKEQGISAKFKSFLTGLDNKYLHTQDPESAAAKNLNKAQSLLSSLTNLVQKSSYLQKLQHYFEKASSSPYGAKVHDFYKQVSSEVADVHKEATRLLEIKKANALGNTTETEIAPETNALGNTIETSEKTA</sequence>
<dbReference type="Gene3D" id="3.30.70.330">
    <property type="match status" value="1"/>
</dbReference>
<dbReference type="AlphaFoldDB" id="A0A4P6XPU9"/>
<dbReference type="Proteomes" id="UP000292447">
    <property type="component" value="Chromosome III"/>
</dbReference>
<keyword evidence="2" id="KW-1185">Reference proteome</keyword>
<dbReference type="SUPFAM" id="SSF54928">
    <property type="entry name" value="RNA-binding domain, RBD"/>
    <property type="match status" value="1"/>
</dbReference>